<reference evidence="1" key="1">
    <citation type="submission" date="2020-02" db="EMBL/GenBank/DDBJ databases">
        <authorList>
            <person name="Meier V. D."/>
        </authorList>
    </citation>
    <scope>NUCLEOTIDE SEQUENCE</scope>
    <source>
        <strain evidence="1">AVDCRST_MAG51</strain>
    </source>
</reference>
<accession>A0A6J4NXZ9</accession>
<gene>
    <name evidence="1" type="ORF">AVDCRST_MAG51-875</name>
</gene>
<dbReference type="EMBL" id="CADCUX010000218">
    <property type="protein sequence ID" value="CAA9400692.1"/>
    <property type="molecule type" value="Genomic_DNA"/>
</dbReference>
<evidence type="ECO:0000313" key="1">
    <source>
        <dbReference type="EMBL" id="CAA9400692.1"/>
    </source>
</evidence>
<organism evidence="1">
    <name type="scientific">uncultured Ramlibacter sp</name>
    <dbReference type="NCBI Taxonomy" id="260755"/>
    <lineage>
        <taxon>Bacteria</taxon>
        <taxon>Pseudomonadati</taxon>
        <taxon>Pseudomonadota</taxon>
        <taxon>Betaproteobacteria</taxon>
        <taxon>Burkholderiales</taxon>
        <taxon>Comamonadaceae</taxon>
        <taxon>Ramlibacter</taxon>
        <taxon>environmental samples</taxon>
    </lineage>
</organism>
<name>A0A6J4NXZ9_9BURK</name>
<dbReference type="InterPro" id="IPR042557">
    <property type="entry name" value="SCO4226"/>
</dbReference>
<sequence length="88" mass="9636">MSVFMVQRSLKGIPMDQLAAAQQRAIATAEEMRVGGEPVRYIRSAFVPDTGQCMCLFDAQNPDQVKRLNEKAGIPFDKVVPALDLSPA</sequence>
<dbReference type="Pfam" id="PF14026">
    <property type="entry name" value="SCO4226-like"/>
    <property type="match status" value="1"/>
</dbReference>
<dbReference type="Gene3D" id="3.30.70.3090">
    <property type="entry name" value="ORF SCO4226, nickel-binding ferredoxin-like monomer"/>
    <property type="match status" value="1"/>
</dbReference>
<proteinExistence type="predicted"/>
<evidence type="ECO:0008006" key="2">
    <source>
        <dbReference type="Google" id="ProtNLM"/>
    </source>
</evidence>
<dbReference type="AlphaFoldDB" id="A0A6J4NXZ9"/>
<protein>
    <recommendedName>
        <fullName evidence="2">DUF4242 domain-containing protein</fullName>
    </recommendedName>
</protein>
<dbReference type="InterPro" id="IPR025336">
    <property type="entry name" value="SCO4226-like"/>
</dbReference>